<dbReference type="GO" id="GO:0003700">
    <property type="term" value="F:DNA-binding transcription factor activity"/>
    <property type="evidence" value="ECO:0007669"/>
    <property type="project" value="InterPro"/>
</dbReference>
<dbReference type="InterPro" id="IPR026282">
    <property type="entry name" value="MJ1563"/>
</dbReference>
<dbReference type="Proteomes" id="UP000282818">
    <property type="component" value="Unassembled WGS sequence"/>
</dbReference>
<dbReference type="EMBL" id="SACQ01000001">
    <property type="protein sequence ID" value="RVU32803.1"/>
    <property type="molecule type" value="Genomic_DNA"/>
</dbReference>
<dbReference type="InterPro" id="IPR036388">
    <property type="entry name" value="WH-like_DNA-bd_sf"/>
</dbReference>
<dbReference type="GO" id="GO:0003677">
    <property type="term" value="F:DNA binding"/>
    <property type="evidence" value="ECO:0007669"/>
    <property type="project" value="UniProtKB-UniRule"/>
</dbReference>
<accession>A0A437QEI3</accession>
<protein>
    <recommendedName>
        <fullName evidence="4">HTH-type transcriptional regulator</fullName>
    </recommendedName>
</protein>
<dbReference type="InterPro" id="IPR036390">
    <property type="entry name" value="WH_DNA-bd_sf"/>
</dbReference>
<keyword evidence="2 4" id="KW-0238">DNA-binding</keyword>
<name>A0A437QEI3_9GAMM</name>
<keyword evidence="3 4" id="KW-0804">Transcription</keyword>
<dbReference type="PIRSF" id="PIRSF006707">
    <property type="entry name" value="MJ1563"/>
    <property type="match status" value="1"/>
</dbReference>
<dbReference type="PANTHER" id="PTHR38465">
    <property type="entry name" value="HTH-TYPE TRANSCRIPTIONAL REGULATOR MJ1563-RELATED"/>
    <property type="match status" value="1"/>
</dbReference>
<evidence type="ECO:0000256" key="3">
    <source>
        <dbReference type="ARBA" id="ARBA00023163"/>
    </source>
</evidence>
<evidence type="ECO:0000259" key="5">
    <source>
        <dbReference type="Pfam" id="PF12802"/>
    </source>
</evidence>
<evidence type="ECO:0000313" key="7">
    <source>
        <dbReference type="Proteomes" id="UP000282818"/>
    </source>
</evidence>
<evidence type="ECO:0000256" key="4">
    <source>
        <dbReference type="PIRNR" id="PIRNR006707"/>
    </source>
</evidence>
<keyword evidence="7" id="KW-1185">Reference proteome</keyword>
<feature type="domain" description="HTH marR-type" evidence="5">
    <location>
        <begin position="22"/>
        <end position="80"/>
    </location>
</feature>
<organism evidence="6 7">
    <name type="scientific">Neptunomonas marina</name>
    <dbReference type="NCBI Taxonomy" id="1815562"/>
    <lineage>
        <taxon>Bacteria</taxon>
        <taxon>Pseudomonadati</taxon>
        <taxon>Pseudomonadota</taxon>
        <taxon>Gammaproteobacteria</taxon>
        <taxon>Oceanospirillales</taxon>
        <taxon>Oceanospirillaceae</taxon>
        <taxon>Neptunomonas</taxon>
    </lineage>
</organism>
<dbReference type="SUPFAM" id="SSF46785">
    <property type="entry name" value="Winged helix' DNA-binding domain"/>
    <property type="match status" value="1"/>
</dbReference>
<dbReference type="InterPro" id="IPR000835">
    <property type="entry name" value="HTH_MarR-typ"/>
</dbReference>
<evidence type="ECO:0000256" key="1">
    <source>
        <dbReference type="ARBA" id="ARBA00023015"/>
    </source>
</evidence>
<dbReference type="PANTHER" id="PTHR38465:SF1">
    <property type="entry name" value="HTH-TYPE TRANSCRIPTIONAL REGULATOR MJ1563-RELATED"/>
    <property type="match status" value="1"/>
</dbReference>
<dbReference type="AlphaFoldDB" id="A0A437QEI3"/>
<evidence type="ECO:0000256" key="2">
    <source>
        <dbReference type="ARBA" id="ARBA00023125"/>
    </source>
</evidence>
<comment type="similarity">
    <text evidence="4">Belongs to the GbsR family.</text>
</comment>
<keyword evidence="1 4" id="KW-0805">Transcription regulation</keyword>
<reference evidence="6 7" key="1">
    <citation type="submission" date="2019-01" db="EMBL/GenBank/DDBJ databases">
        <authorList>
            <person name="Chen W.-M."/>
        </authorList>
    </citation>
    <scope>NUCLEOTIDE SEQUENCE [LARGE SCALE GENOMIC DNA]</scope>
    <source>
        <strain evidence="6 7">HPM-16</strain>
    </source>
</reference>
<comment type="caution">
    <text evidence="6">The sequence shown here is derived from an EMBL/GenBank/DDBJ whole genome shotgun (WGS) entry which is preliminary data.</text>
</comment>
<dbReference type="Pfam" id="PF12802">
    <property type="entry name" value="MarR_2"/>
    <property type="match status" value="1"/>
</dbReference>
<dbReference type="Gene3D" id="1.10.10.10">
    <property type="entry name" value="Winged helix-like DNA-binding domain superfamily/Winged helix DNA-binding domain"/>
    <property type="match status" value="1"/>
</dbReference>
<gene>
    <name evidence="6" type="ORF">EOE65_03875</name>
</gene>
<proteinExistence type="inferred from homology"/>
<evidence type="ECO:0000313" key="6">
    <source>
        <dbReference type="EMBL" id="RVU32803.1"/>
    </source>
</evidence>
<dbReference type="InterPro" id="IPR052362">
    <property type="entry name" value="HTH-GbsR_regulator"/>
</dbReference>
<dbReference type="RefSeq" id="WP_127692971.1">
    <property type="nucleotide sequence ID" value="NZ_SACQ01000001.1"/>
</dbReference>
<sequence>MELTPQLEAFVFHFGEMGSRWGFNRTVGQMYALMVISPEPLNANQISEALSVSRGNVSMGIKELQSWQLIQQHHIPGDRKEYFSPKGSIWEMASTVFEERRKREVDPTLQLLRGALDTPPKDAAESYAQERMQEIHDLLESVTEWAGELQQMDPEKLRTLMKLGAGVTKVLSLKEQLLGKGDKS</sequence>